<evidence type="ECO:0000259" key="6">
    <source>
        <dbReference type="Pfam" id="PF00550"/>
    </source>
</evidence>
<dbReference type="EMBL" id="JABEYC010000013">
    <property type="protein sequence ID" value="KAF4984587.1"/>
    <property type="molecule type" value="Genomic_DNA"/>
</dbReference>
<dbReference type="PANTHER" id="PTHR45527">
    <property type="entry name" value="NONRIBOSOMAL PEPTIDE SYNTHETASE"/>
    <property type="match status" value="1"/>
</dbReference>
<evidence type="ECO:0000313" key="9">
    <source>
        <dbReference type="Proteomes" id="UP000635477"/>
    </source>
</evidence>
<dbReference type="GO" id="GO:0016874">
    <property type="term" value="F:ligase activity"/>
    <property type="evidence" value="ECO:0007669"/>
    <property type="project" value="UniProtKB-KW"/>
</dbReference>
<accession>A0A8H4UV72</accession>
<comment type="caution">
    <text evidence="8">The sequence shown here is derived from an EMBL/GenBank/DDBJ whole genome shotgun (WGS) entry which is preliminary data.</text>
</comment>
<name>A0A8H4UV72_9HYPO</name>
<keyword evidence="9" id="KW-1185">Reference proteome</keyword>
<keyword evidence="2" id="KW-0597">Phosphoprotein</keyword>
<evidence type="ECO:0000313" key="8">
    <source>
        <dbReference type="EMBL" id="KAF4984587.1"/>
    </source>
</evidence>
<dbReference type="GO" id="GO:0044550">
    <property type="term" value="P:secondary metabolite biosynthetic process"/>
    <property type="evidence" value="ECO:0007669"/>
    <property type="project" value="TreeGrafter"/>
</dbReference>
<gene>
    <name evidence="8" type="ORF">FZEAL_264</name>
</gene>
<dbReference type="Pfam" id="PF00501">
    <property type="entry name" value="AMP-binding"/>
    <property type="match status" value="1"/>
</dbReference>
<keyword evidence="1" id="KW-0596">Phosphopantetheine</keyword>
<dbReference type="InterPro" id="IPR036736">
    <property type="entry name" value="ACP-like_sf"/>
</dbReference>
<dbReference type="CDD" id="cd19542">
    <property type="entry name" value="CT_NRPS-like"/>
    <property type="match status" value="1"/>
</dbReference>
<dbReference type="Pfam" id="PF00668">
    <property type="entry name" value="Condensation"/>
    <property type="match status" value="1"/>
</dbReference>
<dbReference type="InterPro" id="IPR009081">
    <property type="entry name" value="PP-bd_ACP"/>
</dbReference>
<dbReference type="InterPro" id="IPR045851">
    <property type="entry name" value="AMP-bd_C_sf"/>
</dbReference>
<dbReference type="InterPro" id="IPR042099">
    <property type="entry name" value="ANL_N_sf"/>
</dbReference>
<dbReference type="GO" id="GO:0043041">
    <property type="term" value="P:amino acid activation for nonribosomal peptide biosynthetic process"/>
    <property type="evidence" value="ECO:0007669"/>
    <property type="project" value="TreeGrafter"/>
</dbReference>
<dbReference type="Proteomes" id="UP000635477">
    <property type="component" value="Unassembled WGS sequence"/>
</dbReference>
<dbReference type="Gene3D" id="3.30.300.30">
    <property type="match status" value="2"/>
</dbReference>
<dbReference type="Gene3D" id="3.40.50.12780">
    <property type="entry name" value="N-terminal domain of ligase-like"/>
    <property type="match status" value="1"/>
</dbReference>
<dbReference type="Gene3D" id="1.10.1200.10">
    <property type="entry name" value="ACP-like"/>
    <property type="match status" value="1"/>
</dbReference>
<sequence>MTIIDCGALQQVFERENVRAAVFTPAFLKQVLRENPTTLGTLDLLCMGGDRLDPSDYFQAHKFAAEGGKIVNGYGPTENTVMSTLFCYEGQEKVLSSGTTPISRPLNNSGALVLDAKQRAGTIGRDRRAGGDGTGDYARWRPLDDQLEFMGRFDVQVKIRGHRVELGEIEHVIRGHEAVNDVAVLALRDEGEGDETRLVAFVTLHDEVTDLDGANSLQGEEADELNEAKEGERGTKKHVDDWAQLFDDDKYLDTEDVQSDSIGRDFISRTSMYDGSKIDKGEMNEWPDETVLAIRNGGPRGRVLEVGTGSQTKSRVLFQFHTDHSQRPIRQKPLTSRPLLQQTRRNIQQSLEAELRANLPTYMIPQSITVLDRMPMNASGKVDRAALSKNVIPNRTRPSAAVSSLRRPSTEAEQVMQRIWGRVLGLEPDTIGIDDNFFPIGGHSISAMKVQIPRGPDPATASYPQRRTKRRHDEEDEVALVSVETKSVLLKELDSLNAHIASAEVEDILPVTSMQQHYVTEGILSGQYAHYFYLDLGTNLDIPRVKQSFRSTMARIPILRASFMCLLDQYWQVIPRHLPLELREFEEMDVEHSLDEASDAFCLSNWDNISPVGPPTLFTLLHHKVQGTRLIIRLSHAQYDGVSIPVIFKSTNEAYMAVAEPDPIPSFSKFLAHAARVRAQSIAYWSNLLQGSSLTNFLPRLETADDREIIASPKPVSAEADIALPAQLPKGVTTASVVSAAWAMLLSHITGKQDSVYGHLVNGRNSDIPRIDEIVGPCINIIPVRATVSASGTPSELAESLQAQFFSMGDADCLSYNDIFRECTDWPMDSDFASVIHHANVDEHPVFSFDGTRPRINFFNNPHVTVTRLTLMSYPSKDGDHLQVKLLGLSDMLSDSNARLLVKGLCNIIRAFGERVDSPISSLRLSTGSIHVYKNNTFEETRKLYHAEPVHHLQFSRTDFFDILDEDQVTVHQRHPTHTTIFPELNLMGVAYWRRPISFWDVEHNSWLSRFHKGGPDVYPGSLLVALTISPNPEVELAAASYHDGDLVAFNS</sequence>
<evidence type="ECO:0000259" key="7">
    <source>
        <dbReference type="Pfam" id="PF00668"/>
    </source>
</evidence>
<feature type="domain" description="Condensation" evidence="7">
    <location>
        <begin position="506"/>
        <end position="826"/>
    </location>
</feature>
<feature type="domain" description="Carrier" evidence="6">
    <location>
        <begin position="416"/>
        <end position="450"/>
    </location>
</feature>
<dbReference type="Gene3D" id="3.30.559.30">
    <property type="entry name" value="Nonribosomal peptide synthetase, condensation domain"/>
    <property type="match status" value="1"/>
</dbReference>
<keyword evidence="3" id="KW-0436">Ligase</keyword>
<feature type="region of interest" description="Disordered" evidence="4">
    <location>
        <begin position="450"/>
        <end position="475"/>
    </location>
</feature>
<evidence type="ECO:0000259" key="5">
    <source>
        <dbReference type="Pfam" id="PF00501"/>
    </source>
</evidence>
<dbReference type="Gene3D" id="3.30.559.10">
    <property type="entry name" value="Chloramphenicol acetyltransferase-like domain"/>
    <property type="match status" value="1"/>
</dbReference>
<feature type="compositionally biased region" description="Basic and acidic residues" evidence="4">
    <location>
        <begin position="226"/>
        <end position="236"/>
    </location>
</feature>
<dbReference type="SUPFAM" id="SSF52777">
    <property type="entry name" value="CoA-dependent acyltransferases"/>
    <property type="match status" value="2"/>
</dbReference>
<dbReference type="OrthoDB" id="416786at2759"/>
<evidence type="ECO:0000256" key="3">
    <source>
        <dbReference type="ARBA" id="ARBA00022598"/>
    </source>
</evidence>
<evidence type="ECO:0008006" key="10">
    <source>
        <dbReference type="Google" id="ProtNLM"/>
    </source>
</evidence>
<dbReference type="InterPro" id="IPR023213">
    <property type="entry name" value="CAT-like_dom_sf"/>
</dbReference>
<dbReference type="SUPFAM" id="SSF56801">
    <property type="entry name" value="Acetyl-CoA synthetase-like"/>
    <property type="match status" value="1"/>
</dbReference>
<dbReference type="Pfam" id="PF00550">
    <property type="entry name" value="PP-binding"/>
    <property type="match status" value="1"/>
</dbReference>
<proteinExistence type="predicted"/>
<feature type="domain" description="AMP-dependent synthetase/ligase" evidence="5">
    <location>
        <begin position="8"/>
        <end position="117"/>
    </location>
</feature>
<evidence type="ECO:0000256" key="1">
    <source>
        <dbReference type="ARBA" id="ARBA00022450"/>
    </source>
</evidence>
<protein>
    <recommendedName>
        <fullName evidence="10">Carrier domain-containing protein</fullName>
    </recommendedName>
</protein>
<dbReference type="InterPro" id="IPR000873">
    <property type="entry name" value="AMP-dep_synth/lig_dom"/>
</dbReference>
<dbReference type="GO" id="GO:0031177">
    <property type="term" value="F:phosphopantetheine binding"/>
    <property type="evidence" value="ECO:0007669"/>
    <property type="project" value="TreeGrafter"/>
</dbReference>
<evidence type="ECO:0000256" key="4">
    <source>
        <dbReference type="SAM" id="MobiDB-lite"/>
    </source>
</evidence>
<organism evidence="8 9">
    <name type="scientific">Fusarium zealandicum</name>
    <dbReference type="NCBI Taxonomy" id="1053134"/>
    <lineage>
        <taxon>Eukaryota</taxon>
        <taxon>Fungi</taxon>
        <taxon>Dikarya</taxon>
        <taxon>Ascomycota</taxon>
        <taxon>Pezizomycotina</taxon>
        <taxon>Sordariomycetes</taxon>
        <taxon>Hypocreomycetidae</taxon>
        <taxon>Hypocreales</taxon>
        <taxon>Nectriaceae</taxon>
        <taxon>Fusarium</taxon>
        <taxon>Fusarium staphyleae species complex</taxon>
    </lineage>
</organism>
<dbReference type="PANTHER" id="PTHR45527:SF1">
    <property type="entry name" value="FATTY ACID SYNTHASE"/>
    <property type="match status" value="1"/>
</dbReference>
<reference evidence="8" key="1">
    <citation type="journal article" date="2020" name="BMC Genomics">
        <title>Correction to: Identification and distribution of gene clusters required for synthesis of sphingolipid metabolism inhibitors in diverse species of the filamentous fungus Fusarium.</title>
        <authorList>
            <person name="Kim H.S."/>
            <person name="Lohmar J.M."/>
            <person name="Busman M."/>
            <person name="Brown D.W."/>
            <person name="Naumann T.A."/>
            <person name="Divon H.H."/>
            <person name="Lysoe E."/>
            <person name="Uhlig S."/>
            <person name="Proctor R.H."/>
        </authorList>
    </citation>
    <scope>NUCLEOTIDE SEQUENCE</scope>
    <source>
        <strain evidence="8">NRRL 22465</strain>
    </source>
</reference>
<dbReference type="AlphaFoldDB" id="A0A8H4UV72"/>
<dbReference type="InterPro" id="IPR001242">
    <property type="entry name" value="Condensation_dom"/>
</dbReference>
<evidence type="ECO:0000256" key="2">
    <source>
        <dbReference type="ARBA" id="ARBA00022553"/>
    </source>
</evidence>
<reference evidence="8" key="2">
    <citation type="submission" date="2020-05" db="EMBL/GenBank/DDBJ databases">
        <authorList>
            <person name="Kim H.-S."/>
            <person name="Proctor R.H."/>
            <person name="Brown D.W."/>
        </authorList>
    </citation>
    <scope>NUCLEOTIDE SEQUENCE</scope>
    <source>
        <strain evidence="8">NRRL 22465</strain>
    </source>
</reference>
<dbReference type="GO" id="GO:0005737">
    <property type="term" value="C:cytoplasm"/>
    <property type="evidence" value="ECO:0007669"/>
    <property type="project" value="TreeGrafter"/>
</dbReference>
<feature type="region of interest" description="Disordered" evidence="4">
    <location>
        <begin position="213"/>
        <end position="236"/>
    </location>
</feature>